<organism evidence="1 2">
    <name type="scientific">Pelagibacter phage HTVC119P</name>
    <dbReference type="NCBI Taxonomy" id="2283020"/>
    <lineage>
        <taxon>Viruses</taxon>
        <taxon>Duplodnaviria</taxon>
        <taxon>Heunggongvirae</taxon>
        <taxon>Uroviricota</taxon>
        <taxon>Caudoviricetes</taxon>
        <taxon>Autographivirales</taxon>
        <taxon>Votkovvirus</taxon>
    </lineage>
</organism>
<dbReference type="Proteomes" id="UP000317351">
    <property type="component" value="Segment"/>
</dbReference>
<gene>
    <name evidence="1" type="ORF">P119_gp42</name>
</gene>
<evidence type="ECO:0000313" key="2">
    <source>
        <dbReference type="Proteomes" id="UP000317351"/>
    </source>
</evidence>
<sequence>MNFKFDDKDYDSDKLSDNGKLYLGKLQNINAKEQQISLEFQDLGILKAKYTELLKAELPKDDEVKKDKVEAKKK</sequence>
<name>A0AC59HCI7_9CAUD</name>
<proteinExistence type="predicted"/>
<reference evidence="1 2" key="1">
    <citation type="journal article" date="2019" name="Environ. Microbiol.">
        <title>Pelagiphages in the Podoviridae family integrate into host genomes.</title>
        <authorList>
            <person name="Zhao Y."/>
            <person name="Qin F."/>
            <person name="Zhang R."/>
            <person name="Giovannoni S.J."/>
            <person name="Zhang Z."/>
            <person name="Sun J."/>
            <person name="Du S."/>
            <person name="Rensing C."/>
        </authorList>
    </citation>
    <scope>NUCLEOTIDE SEQUENCE [LARGE SCALE GENOMIC DNA]</scope>
</reference>
<evidence type="ECO:0000313" key="1">
    <source>
        <dbReference type="EMBL" id="AXH71391.1"/>
    </source>
</evidence>
<dbReference type="EMBL" id="MH598806">
    <property type="protein sequence ID" value="AXH71391.1"/>
    <property type="molecule type" value="Genomic_DNA"/>
</dbReference>
<protein>
    <submittedName>
        <fullName evidence="1">Uncharacterized protein</fullName>
    </submittedName>
</protein>
<accession>A0AC59HCI7</accession>